<dbReference type="GeneID" id="92097549"/>
<name>A0ABR1T7M2_9PEZI</name>
<keyword evidence="2" id="KW-1185">Reference proteome</keyword>
<evidence type="ECO:0000313" key="1">
    <source>
        <dbReference type="EMBL" id="KAK8042594.1"/>
    </source>
</evidence>
<accession>A0ABR1T7M2</accession>
<sequence>MCLGDTVHPVLQNWATVDSELYEELRQPLLPASRILSTNLALEWISDFVIDDIFSRDYPGAQLPQAQGCLDTKQNSTPYAIARHHKAPWASPEQRKLWLDKASQEISQGLTKSITWQLDADMFSQKGWSGYTCWLMQYTGDFRSLNKGMREPYYGADLEMELGESFIAHLFGGYVPVPTKGIIDLKEGLAWKQFLSWDCHRISMFAPLIIGRLISKHVALTVCPSGRTASQNYSNKVTGPPGLGRGKPQASHYFKTKHYRAISYPTIAAIQQIGAAVARRENRVTCCRTSISRMKGGNGNDARAHRSASRSTMTTCVQI</sequence>
<proteinExistence type="predicted"/>
<reference evidence="1 2" key="1">
    <citation type="submission" date="2023-01" db="EMBL/GenBank/DDBJ databases">
        <title>Analysis of 21 Apiospora genomes using comparative genomics revels a genus with tremendous synthesis potential of carbohydrate active enzymes and secondary metabolites.</title>
        <authorList>
            <person name="Sorensen T."/>
        </authorList>
    </citation>
    <scope>NUCLEOTIDE SEQUENCE [LARGE SCALE GENOMIC DNA]</scope>
    <source>
        <strain evidence="1 2">CBS 135458</strain>
    </source>
</reference>
<organism evidence="1 2">
    <name type="scientific">Apiospora phragmitis</name>
    <dbReference type="NCBI Taxonomy" id="2905665"/>
    <lineage>
        <taxon>Eukaryota</taxon>
        <taxon>Fungi</taxon>
        <taxon>Dikarya</taxon>
        <taxon>Ascomycota</taxon>
        <taxon>Pezizomycotina</taxon>
        <taxon>Sordariomycetes</taxon>
        <taxon>Xylariomycetidae</taxon>
        <taxon>Amphisphaeriales</taxon>
        <taxon>Apiosporaceae</taxon>
        <taxon>Apiospora</taxon>
    </lineage>
</organism>
<dbReference type="EMBL" id="JAQQWL010000013">
    <property type="protein sequence ID" value="KAK8042594.1"/>
    <property type="molecule type" value="Genomic_DNA"/>
</dbReference>
<evidence type="ECO:0008006" key="3">
    <source>
        <dbReference type="Google" id="ProtNLM"/>
    </source>
</evidence>
<comment type="caution">
    <text evidence="1">The sequence shown here is derived from an EMBL/GenBank/DDBJ whole genome shotgun (WGS) entry which is preliminary data.</text>
</comment>
<dbReference type="Proteomes" id="UP001480595">
    <property type="component" value="Unassembled WGS sequence"/>
</dbReference>
<protein>
    <recommendedName>
        <fullName evidence="3">Transposase</fullName>
    </recommendedName>
</protein>
<evidence type="ECO:0000313" key="2">
    <source>
        <dbReference type="Proteomes" id="UP001480595"/>
    </source>
</evidence>
<dbReference type="RefSeq" id="XP_066709447.1">
    <property type="nucleotide sequence ID" value="XM_066864486.1"/>
</dbReference>
<gene>
    <name evidence="1" type="ORF">PG994_013077</name>
</gene>